<evidence type="ECO:0000313" key="2">
    <source>
        <dbReference type="EMBL" id="BBO70874.1"/>
    </source>
</evidence>
<feature type="domain" description="NAD(P)-binding" evidence="1">
    <location>
        <begin position="16"/>
        <end position="175"/>
    </location>
</feature>
<dbReference type="KEGG" id="dalk:DSCA_48040"/>
<evidence type="ECO:0000313" key="3">
    <source>
        <dbReference type="Proteomes" id="UP000427906"/>
    </source>
</evidence>
<dbReference type="InterPro" id="IPR036291">
    <property type="entry name" value="NAD(P)-bd_dom_sf"/>
</dbReference>
<name>A0A5K7YX66_9BACT</name>
<dbReference type="Gene3D" id="3.40.50.720">
    <property type="entry name" value="NAD(P)-binding Rossmann-like Domain"/>
    <property type="match status" value="1"/>
</dbReference>
<dbReference type="Pfam" id="PF13460">
    <property type="entry name" value="NAD_binding_10"/>
    <property type="match status" value="1"/>
</dbReference>
<dbReference type="EMBL" id="AP021874">
    <property type="protein sequence ID" value="BBO70874.1"/>
    <property type="molecule type" value="Genomic_DNA"/>
</dbReference>
<gene>
    <name evidence="2" type="ORF">DSCA_48040</name>
</gene>
<reference evidence="2 3" key="1">
    <citation type="submission" date="2019-11" db="EMBL/GenBank/DDBJ databases">
        <title>Comparative genomics of hydrocarbon-degrading Desulfosarcina strains.</title>
        <authorList>
            <person name="Watanabe M."/>
            <person name="Kojima H."/>
            <person name="Fukui M."/>
        </authorList>
    </citation>
    <scope>NUCLEOTIDE SEQUENCE [LARGE SCALE GENOMIC DNA]</scope>
    <source>
        <strain evidence="2 3">PL12</strain>
    </source>
</reference>
<keyword evidence="3" id="KW-1185">Reference proteome</keyword>
<proteinExistence type="predicted"/>
<protein>
    <submittedName>
        <fullName evidence="2">NmrA family transcriptional regulator</fullName>
    </submittedName>
</protein>
<organism evidence="2 3">
    <name type="scientific">Desulfosarcina alkanivorans</name>
    <dbReference type="NCBI Taxonomy" id="571177"/>
    <lineage>
        <taxon>Bacteria</taxon>
        <taxon>Pseudomonadati</taxon>
        <taxon>Thermodesulfobacteriota</taxon>
        <taxon>Desulfobacteria</taxon>
        <taxon>Desulfobacterales</taxon>
        <taxon>Desulfosarcinaceae</taxon>
        <taxon>Desulfosarcina</taxon>
    </lineage>
</organism>
<dbReference type="PANTHER" id="PTHR43162">
    <property type="match status" value="1"/>
</dbReference>
<dbReference type="OrthoDB" id="109735at2"/>
<evidence type="ECO:0000259" key="1">
    <source>
        <dbReference type="Pfam" id="PF13460"/>
    </source>
</evidence>
<dbReference type="RefSeq" id="WP_155318779.1">
    <property type="nucleotide sequence ID" value="NZ_AP021874.1"/>
</dbReference>
<sequence length="284" mass="30384">MNHTHPLSGNIPLILGGTGKTGRRVVERLRALNLPVRIGSRSGDPAFVWEEPSTWPAVLKNVSAVYVVYYPDLAVTGAPDAIRAFTDLAVQNGVRRIVLLSGRGEEEAQRCERIVQNAGIDWTIVRASWFHQNFSEGAFREMVLAGEIALPAGNVGEPFIDTDDIADVVVAALTKEGHSGQVYEVTGPRLLTFAEATEEIAKAAGRSVVYRQISNASFAAGLASRGGAPEAIALMRYLFGTVLDGRNAHLNDGVERALGRQPKDFTAYAQQAAAAGAWGAEFAA</sequence>
<dbReference type="AlphaFoldDB" id="A0A5K7YX66"/>
<dbReference type="InterPro" id="IPR051604">
    <property type="entry name" value="Ergot_Alk_Oxidoreductase"/>
</dbReference>
<accession>A0A5K7YX66</accession>
<dbReference type="Gene3D" id="3.90.25.10">
    <property type="entry name" value="UDP-galactose 4-epimerase, domain 1"/>
    <property type="match status" value="1"/>
</dbReference>
<dbReference type="PANTHER" id="PTHR43162:SF1">
    <property type="entry name" value="PRESTALK A DIFFERENTIATION PROTEIN A"/>
    <property type="match status" value="1"/>
</dbReference>
<dbReference type="SUPFAM" id="SSF51735">
    <property type="entry name" value="NAD(P)-binding Rossmann-fold domains"/>
    <property type="match status" value="1"/>
</dbReference>
<dbReference type="Proteomes" id="UP000427906">
    <property type="component" value="Chromosome"/>
</dbReference>
<dbReference type="InterPro" id="IPR016040">
    <property type="entry name" value="NAD(P)-bd_dom"/>
</dbReference>